<accession>A0AAE4B1G4</accession>
<dbReference type="SUPFAM" id="SSF54862">
    <property type="entry name" value="4Fe-4S ferredoxins"/>
    <property type="match status" value="1"/>
</dbReference>
<dbReference type="GO" id="GO:0005506">
    <property type="term" value="F:iron ion binding"/>
    <property type="evidence" value="ECO:0007669"/>
    <property type="project" value="UniProtKB-UniRule"/>
</dbReference>
<gene>
    <name evidence="10" type="ORF">J2S42_008069</name>
</gene>
<keyword evidence="7" id="KW-0003">3Fe-4S</keyword>
<feature type="domain" description="4Fe-4S ferredoxin-type" evidence="9">
    <location>
        <begin position="1"/>
        <end position="30"/>
    </location>
</feature>
<comment type="caution">
    <text evidence="10">The sequence shown here is derived from an EMBL/GenBank/DDBJ whole genome shotgun (WGS) entry which is preliminary data.</text>
</comment>
<evidence type="ECO:0000313" key="11">
    <source>
        <dbReference type="Proteomes" id="UP001240236"/>
    </source>
</evidence>
<keyword evidence="6 8" id="KW-0411">Iron-sulfur</keyword>
<sequence length="65" mass="6493">MKISVDEDKCIGAGQCVLTAPHTFDQRDSDGVVILLSAEPAAPEQAAARTAAAVCPAAAITVVAG</sequence>
<reference evidence="10 11" key="1">
    <citation type="submission" date="2023-07" db="EMBL/GenBank/DDBJ databases">
        <title>Sequencing the genomes of 1000 actinobacteria strains.</title>
        <authorList>
            <person name="Klenk H.-P."/>
        </authorList>
    </citation>
    <scope>NUCLEOTIDE SEQUENCE [LARGE SCALE GENOMIC DNA]</scope>
    <source>
        <strain evidence="10 11">DSM 44709</strain>
    </source>
</reference>
<dbReference type="PROSITE" id="PS51379">
    <property type="entry name" value="4FE4S_FER_2"/>
    <property type="match status" value="1"/>
</dbReference>
<dbReference type="GO" id="GO:0051538">
    <property type="term" value="F:3 iron, 4 sulfur cluster binding"/>
    <property type="evidence" value="ECO:0007669"/>
    <property type="project" value="UniProtKB-KW"/>
</dbReference>
<protein>
    <recommendedName>
        <fullName evidence="8">Ferredoxin</fullName>
    </recommendedName>
</protein>
<evidence type="ECO:0000256" key="3">
    <source>
        <dbReference type="ARBA" id="ARBA00022723"/>
    </source>
</evidence>
<organism evidence="10 11">
    <name type="scientific">Catenuloplanes indicus</name>
    <dbReference type="NCBI Taxonomy" id="137267"/>
    <lineage>
        <taxon>Bacteria</taxon>
        <taxon>Bacillati</taxon>
        <taxon>Actinomycetota</taxon>
        <taxon>Actinomycetes</taxon>
        <taxon>Micromonosporales</taxon>
        <taxon>Micromonosporaceae</taxon>
        <taxon>Catenuloplanes</taxon>
    </lineage>
</organism>
<dbReference type="Pfam" id="PF13370">
    <property type="entry name" value="Fer4_13"/>
    <property type="match status" value="1"/>
</dbReference>
<dbReference type="RefSeq" id="WP_307248146.1">
    <property type="nucleotide sequence ID" value="NZ_JAUSUZ010000001.1"/>
</dbReference>
<evidence type="ECO:0000259" key="9">
    <source>
        <dbReference type="PROSITE" id="PS51379"/>
    </source>
</evidence>
<evidence type="ECO:0000256" key="1">
    <source>
        <dbReference type="ARBA" id="ARBA00001927"/>
    </source>
</evidence>
<dbReference type="InterPro" id="IPR001080">
    <property type="entry name" value="3Fe4S_ferredoxin"/>
</dbReference>
<evidence type="ECO:0000256" key="5">
    <source>
        <dbReference type="ARBA" id="ARBA00023004"/>
    </source>
</evidence>
<evidence type="ECO:0000256" key="8">
    <source>
        <dbReference type="RuleBase" id="RU368020"/>
    </source>
</evidence>
<dbReference type="AlphaFoldDB" id="A0AAE4B1G4"/>
<dbReference type="EMBL" id="JAUSUZ010000001">
    <property type="protein sequence ID" value="MDQ0371400.1"/>
    <property type="molecule type" value="Genomic_DNA"/>
</dbReference>
<evidence type="ECO:0000256" key="7">
    <source>
        <dbReference type="ARBA" id="ARBA00023291"/>
    </source>
</evidence>
<keyword evidence="5 8" id="KW-0408">Iron</keyword>
<comment type="function">
    <text evidence="8">Ferredoxins are iron-sulfur proteins that transfer electrons in a wide variety of metabolic reactions.</text>
</comment>
<comment type="cofactor">
    <cofactor evidence="1">
        <name>[3Fe-4S] cluster</name>
        <dbReference type="ChEBI" id="CHEBI:21137"/>
    </cofactor>
</comment>
<dbReference type="Proteomes" id="UP001240236">
    <property type="component" value="Unassembled WGS sequence"/>
</dbReference>
<dbReference type="PANTHER" id="PTHR36923">
    <property type="entry name" value="FERREDOXIN"/>
    <property type="match status" value="1"/>
</dbReference>
<dbReference type="InterPro" id="IPR017896">
    <property type="entry name" value="4Fe4S_Fe-S-bd"/>
</dbReference>
<dbReference type="GO" id="GO:0009055">
    <property type="term" value="F:electron transfer activity"/>
    <property type="evidence" value="ECO:0007669"/>
    <property type="project" value="UniProtKB-UniRule"/>
</dbReference>
<dbReference type="Gene3D" id="3.30.70.20">
    <property type="match status" value="1"/>
</dbReference>
<keyword evidence="11" id="KW-1185">Reference proteome</keyword>
<keyword evidence="4 8" id="KW-0249">Electron transport</keyword>
<evidence type="ECO:0000256" key="6">
    <source>
        <dbReference type="ARBA" id="ARBA00023014"/>
    </source>
</evidence>
<keyword evidence="3 8" id="KW-0479">Metal-binding</keyword>
<proteinExistence type="predicted"/>
<keyword evidence="2 8" id="KW-0813">Transport</keyword>
<dbReference type="PRINTS" id="PR00352">
    <property type="entry name" value="3FE4SFRDOXIN"/>
</dbReference>
<evidence type="ECO:0000256" key="2">
    <source>
        <dbReference type="ARBA" id="ARBA00022448"/>
    </source>
</evidence>
<dbReference type="PANTHER" id="PTHR36923:SF3">
    <property type="entry name" value="FERREDOXIN"/>
    <property type="match status" value="1"/>
</dbReference>
<name>A0AAE4B1G4_9ACTN</name>
<dbReference type="InterPro" id="IPR051269">
    <property type="entry name" value="Fe-S_cluster_ET"/>
</dbReference>
<evidence type="ECO:0000256" key="4">
    <source>
        <dbReference type="ARBA" id="ARBA00022982"/>
    </source>
</evidence>
<evidence type="ECO:0000313" key="10">
    <source>
        <dbReference type="EMBL" id="MDQ0371400.1"/>
    </source>
</evidence>